<keyword evidence="9" id="KW-1185">Reference proteome</keyword>
<dbReference type="SUPFAM" id="SSF103473">
    <property type="entry name" value="MFS general substrate transporter"/>
    <property type="match status" value="1"/>
</dbReference>
<evidence type="ECO:0000256" key="4">
    <source>
        <dbReference type="ARBA" id="ARBA00022989"/>
    </source>
</evidence>
<feature type="transmembrane region" description="Helical" evidence="6">
    <location>
        <begin position="583"/>
        <end position="601"/>
    </location>
</feature>
<proteinExistence type="predicted"/>
<dbReference type="OrthoDB" id="8455980at2"/>
<comment type="subcellular location">
    <subcellularLocation>
        <location evidence="1">Cell membrane</location>
        <topology evidence="1">Multi-pass membrane protein</topology>
    </subcellularLocation>
</comment>
<keyword evidence="2" id="KW-1003">Cell membrane</keyword>
<evidence type="ECO:0000256" key="1">
    <source>
        <dbReference type="ARBA" id="ARBA00004651"/>
    </source>
</evidence>
<dbReference type="STRING" id="294935.ATN88_16575"/>
<gene>
    <name evidence="8" type="ORF">ATN88_16575</name>
</gene>
<evidence type="ECO:0000313" key="8">
    <source>
        <dbReference type="EMBL" id="KXF83495.1"/>
    </source>
</evidence>
<dbReference type="Pfam" id="PF07690">
    <property type="entry name" value="MFS_1"/>
    <property type="match status" value="1"/>
</dbReference>
<feature type="transmembrane region" description="Helical" evidence="6">
    <location>
        <begin position="486"/>
        <end position="507"/>
    </location>
</feature>
<dbReference type="InterPro" id="IPR036259">
    <property type="entry name" value="MFS_trans_sf"/>
</dbReference>
<feature type="transmembrane region" description="Helical" evidence="6">
    <location>
        <begin position="141"/>
        <end position="160"/>
    </location>
</feature>
<dbReference type="Proteomes" id="UP000070529">
    <property type="component" value="Unassembled WGS sequence"/>
</dbReference>
<evidence type="ECO:0000256" key="5">
    <source>
        <dbReference type="ARBA" id="ARBA00023136"/>
    </source>
</evidence>
<evidence type="ECO:0000313" key="9">
    <source>
        <dbReference type="Proteomes" id="UP000070529"/>
    </source>
</evidence>
<dbReference type="GO" id="GO:0005886">
    <property type="term" value="C:plasma membrane"/>
    <property type="evidence" value="ECO:0007669"/>
    <property type="project" value="UniProtKB-SubCell"/>
</dbReference>
<keyword evidence="3 6" id="KW-0812">Transmembrane</keyword>
<protein>
    <submittedName>
        <fullName evidence="8">MFS transporter</fullName>
    </submittedName>
</protein>
<dbReference type="InterPro" id="IPR050189">
    <property type="entry name" value="MFS_Efflux_Transporters"/>
</dbReference>
<dbReference type="Gene3D" id="1.20.1250.20">
    <property type="entry name" value="MFS general substrate transporter like domains"/>
    <property type="match status" value="1"/>
</dbReference>
<dbReference type="PANTHER" id="PTHR43124">
    <property type="entry name" value="PURINE EFFLUX PUMP PBUE"/>
    <property type="match status" value="1"/>
</dbReference>
<feature type="domain" description="Major facilitator superfamily (MFS) profile" evidence="7">
    <location>
        <begin position="334"/>
        <end position="734"/>
    </location>
</feature>
<sequence>MSQYIKNSRIFFGILLVSLSLFLIVVVGYAQTLKSYKAQTREAILAQAEVAKLNIEQILNSGVPLHEIAGLQALLAPIADTDPSVMDIRLTSGEMELYRYTNMVIEGNLVSIPLSNKFSVAGSLEILLSDDPIKGRVDSSFGVMLWAALILIALFVWSIALQQSGSRYLKSFSVVFLTMTLLVIALVSVLLKQSLENKAVAMSDIISHRIAPIMQEEIDPALVMGMDDMLADFIQTNEEVASLTLTVGGAQVAHSADSEHSQWLAQLATYESANSLGNTTSISFHPEVLLEQLLHVLKSFAILFGGCAFVCFAFVKLLSREERQPRRENVLDKIKALLLMTVLMESLMAPMLPEFIETVVSGAGYSGMTASLLFSLYFLGFTVTLLPAARLADFMDSRQILIGGILLSAVGSLALIFSEHLSIILVARFVSGVGQAAIFIAVQHYILFHSNQENKTQAAGIIVFCFNAGFIAGAAFGALLVDMIGVDGIFMLSALIGVGMFVFAQWLPEQMGNKTLPNASSKYRLLKYGVKTMGQDAKRYMVQSAFLRALFFVGAPAKMLMTGVVFFATPLVLAERNIASESIGQVLMTYAIAVLFVSGKVAPLIDKRGNAKLSLCAGNMLSAVSLVIIGLALQSTSDTLVVVLSTLSMLILGAAHGLINAPVVTHVINHVPSADEGAAAATYRFLERFGHVSGAILVGFFISFFGIETGFFMLAACLACFGTLMFLLDGEKLAEVKS</sequence>
<evidence type="ECO:0000259" key="7">
    <source>
        <dbReference type="PROSITE" id="PS50850"/>
    </source>
</evidence>
<keyword evidence="4 6" id="KW-1133">Transmembrane helix</keyword>
<evidence type="ECO:0000256" key="6">
    <source>
        <dbReference type="SAM" id="Phobius"/>
    </source>
</evidence>
<feature type="transmembrane region" description="Helical" evidence="6">
    <location>
        <begin position="293"/>
        <end position="315"/>
    </location>
</feature>
<dbReference type="PANTHER" id="PTHR43124:SF3">
    <property type="entry name" value="CHLORAMPHENICOL EFFLUX PUMP RV0191"/>
    <property type="match status" value="1"/>
</dbReference>
<accession>A0A135IDL5</accession>
<comment type="caution">
    <text evidence="8">The sequence shown here is derived from an EMBL/GenBank/DDBJ whole genome shotgun (WGS) entry which is preliminary data.</text>
</comment>
<evidence type="ECO:0000256" key="2">
    <source>
        <dbReference type="ARBA" id="ARBA00022475"/>
    </source>
</evidence>
<feature type="transmembrane region" description="Helical" evidence="6">
    <location>
        <begin position="368"/>
        <end position="388"/>
    </location>
</feature>
<feature type="transmembrane region" description="Helical" evidence="6">
    <location>
        <begin position="545"/>
        <end position="571"/>
    </location>
</feature>
<dbReference type="PROSITE" id="PS50850">
    <property type="entry name" value="MFS"/>
    <property type="match status" value="1"/>
</dbReference>
<feature type="transmembrane region" description="Helical" evidence="6">
    <location>
        <begin position="336"/>
        <end position="356"/>
    </location>
</feature>
<feature type="transmembrane region" description="Helical" evidence="6">
    <location>
        <begin position="613"/>
        <end position="633"/>
    </location>
</feature>
<feature type="transmembrane region" description="Helical" evidence="6">
    <location>
        <begin position="423"/>
        <end position="446"/>
    </location>
</feature>
<evidence type="ECO:0000256" key="3">
    <source>
        <dbReference type="ARBA" id="ARBA00022692"/>
    </source>
</evidence>
<name>A0A135IDL5_9GAMM</name>
<reference evidence="8 9" key="1">
    <citation type="submission" date="2015-11" db="EMBL/GenBank/DDBJ databases">
        <title>Genomic Taxonomy of the Vibrionaceae.</title>
        <authorList>
            <person name="Gomez-Gil B."/>
            <person name="Enciso-Ibarra J."/>
        </authorList>
    </citation>
    <scope>NUCLEOTIDE SEQUENCE [LARGE SCALE GENOMIC DNA]</scope>
    <source>
        <strain evidence="8 9">CAIM 912</strain>
    </source>
</reference>
<organism evidence="8 9">
    <name type="scientific">Enterovibrio coralii</name>
    <dbReference type="NCBI Taxonomy" id="294935"/>
    <lineage>
        <taxon>Bacteria</taxon>
        <taxon>Pseudomonadati</taxon>
        <taxon>Pseudomonadota</taxon>
        <taxon>Gammaproteobacteria</taxon>
        <taxon>Vibrionales</taxon>
        <taxon>Vibrionaceae</taxon>
        <taxon>Enterovibrio</taxon>
    </lineage>
</organism>
<keyword evidence="5 6" id="KW-0472">Membrane</keyword>
<feature type="transmembrane region" description="Helical" evidence="6">
    <location>
        <begin position="400"/>
        <end position="417"/>
    </location>
</feature>
<feature type="transmembrane region" description="Helical" evidence="6">
    <location>
        <begin position="711"/>
        <end position="728"/>
    </location>
</feature>
<dbReference type="GO" id="GO:0022857">
    <property type="term" value="F:transmembrane transporter activity"/>
    <property type="evidence" value="ECO:0007669"/>
    <property type="project" value="InterPro"/>
</dbReference>
<feature type="transmembrane region" description="Helical" evidence="6">
    <location>
        <begin position="172"/>
        <end position="191"/>
    </location>
</feature>
<dbReference type="AlphaFoldDB" id="A0A135IDL5"/>
<dbReference type="InterPro" id="IPR011701">
    <property type="entry name" value="MFS"/>
</dbReference>
<dbReference type="RefSeq" id="WP_067409753.1">
    <property type="nucleotide sequence ID" value="NZ_LNTY01000004.1"/>
</dbReference>
<feature type="transmembrane region" description="Helical" evidence="6">
    <location>
        <begin position="458"/>
        <end position="480"/>
    </location>
</feature>
<dbReference type="EMBL" id="LNTY01000004">
    <property type="protein sequence ID" value="KXF83495.1"/>
    <property type="molecule type" value="Genomic_DNA"/>
</dbReference>
<feature type="transmembrane region" description="Helical" evidence="6">
    <location>
        <begin position="639"/>
        <end position="664"/>
    </location>
</feature>
<dbReference type="InterPro" id="IPR020846">
    <property type="entry name" value="MFS_dom"/>
</dbReference>
<feature type="transmembrane region" description="Helical" evidence="6">
    <location>
        <begin position="685"/>
        <end position="705"/>
    </location>
</feature>